<dbReference type="RefSeq" id="WP_181732929.1">
    <property type="nucleotide sequence ID" value="NZ_JACEIR010000014.1"/>
</dbReference>
<evidence type="ECO:0000256" key="1">
    <source>
        <dbReference type="ARBA" id="ARBA00001274"/>
    </source>
</evidence>
<evidence type="ECO:0000256" key="7">
    <source>
        <dbReference type="ARBA" id="ARBA00025527"/>
    </source>
</evidence>
<comment type="similarity">
    <text evidence="3">Belongs to the serine/threonine dehydratase family.</text>
</comment>
<dbReference type="InterPro" id="IPR036052">
    <property type="entry name" value="TrpB-like_PALP_sf"/>
</dbReference>
<comment type="cofactor">
    <cofactor evidence="2">
        <name>pyridoxal 5'-phosphate</name>
        <dbReference type="ChEBI" id="CHEBI:597326"/>
    </cofactor>
</comment>
<evidence type="ECO:0000313" key="11">
    <source>
        <dbReference type="Proteomes" id="UP000633619"/>
    </source>
</evidence>
<dbReference type="FunFam" id="3.40.50.1100:FF:000005">
    <property type="entry name" value="Threonine dehydratase catabolic"/>
    <property type="match status" value="1"/>
</dbReference>
<reference evidence="10 11" key="1">
    <citation type="submission" date="2020-12" db="EMBL/GenBank/DDBJ databases">
        <title>WGS of Thermoactinomyces spp.</title>
        <authorList>
            <person name="Cheng K."/>
        </authorList>
    </citation>
    <scope>NUCLEOTIDE SEQUENCE [LARGE SCALE GENOMIC DNA]</scope>
    <source>
        <strain evidence="11">CICC 10671\DSM 43846</strain>
    </source>
</reference>
<dbReference type="AlphaFoldDB" id="A0A8I1AED9"/>
<name>A0A8I1AED9_THEIN</name>
<keyword evidence="6" id="KW-0456">Lyase</keyword>
<keyword evidence="5" id="KW-0663">Pyridoxal phosphate</keyword>
<dbReference type="Proteomes" id="UP000633619">
    <property type="component" value="Unassembled WGS sequence"/>
</dbReference>
<evidence type="ECO:0000256" key="4">
    <source>
        <dbReference type="ARBA" id="ARBA00012096"/>
    </source>
</evidence>
<comment type="catalytic activity">
    <reaction evidence="1">
        <text>L-threonine = 2-oxobutanoate + NH4(+)</text>
        <dbReference type="Rhea" id="RHEA:22108"/>
        <dbReference type="ChEBI" id="CHEBI:16763"/>
        <dbReference type="ChEBI" id="CHEBI:28938"/>
        <dbReference type="ChEBI" id="CHEBI:57926"/>
        <dbReference type="EC" id="4.3.1.19"/>
    </reaction>
</comment>
<dbReference type="GO" id="GO:0006567">
    <property type="term" value="P:L-threonine catabolic process"/>
    <property type="evidence" value="ECO:0007669"/>
    <property type="project" value="TreeGrafter"/>
</dbReference>
<evidence type="ECO:0000256" key="2">
    <source>
        <dbReference type="ARBA" id="ARBA00001933"/>
    </source>
</evidence>
<sequence length="333" mass="36022">MHSSPSPAKPVTIRDVWQARKRISPIVKKTPLIHSPVISEQIDADVYLKLETVHEVGSFKPRGAANKILSLTPEERKRGVTTYSTGNHGLAVSYVAKHLGIPAVICVSERIPKAKTEAIRRMGAQIEICGHGQDDAMERCFQLQKEHGFTVIEPFDDPQVIAGQGTIGLELLEDLPDIDLVITGLSGGGLISGIGLALKANDPQIEVIGVSMEHGAVMYESLIRKKPVELKEPDTLADSLLGGIGLDNRYTFNMVQKYMDKAVLVSEKAIAEGMAYLLANHRIAVEGAAAVGISALLQKKINRPRKKIAVVVTGCNVDPDVHFKAVAPFLLHG</sequence>
<dbReference type="GO" id="GO:0004794">
    <property type="term" value="F:threonine deaminase activity"/>
    <property type="evidence" value="ECO:0007669"/>
    <property type="project" value="UniProtKB-EC"/>
</dbReference>
<dbReference type="GO" id="GO:0009097">
    <property type="term" value="P:isoleucine biosynthetic process"/>
    <property type="evidence" value="ECO:0007669"/>
    <property type="project" value="TreeGrafter"/>
</dbReference>
<dbReference type="Gene3D" id="3.40.50.1100">
    <property type="match status" value="2"/>
</dbReference>
<dbReference type="CDD" id="cd01562">
    <property type="entry name" value="Thr-dehyd"/>
    <property type="match status" value="1"/>
</dbReference>
<organism evidence="10 11">
    <name type="scientific">Thermoactinomyces intermedius</name>
    <dbReference type="NCBI Taxonomy" id="2024"/>
    <lineage>
        <taxon>Bacteria</taxon>
        <taxon>Bacillati</taxon>
        <taxon>Bacillota</taxon>
        <taxon>Bacilli</taxon>
        <taxon>Bacillales</taxon>
        <taxon>Thermoactinomycetaceae</taxon>
        <taxon>Thermoactinomyces</taxon>
    </lineage>
</organism>
<feature type="domain" description="Tryptophan synthase beta chain-like PALP" evidence="9">
    <location>
        <begin position="23"/>
        <end position="314"/>
    </location>
</feature>
<keyword evidence="11" id="KW-1185">Reference proteome</keyword>
<proteinExistence type="inferred from homology"/>
<comment type="function">
    <text evidence="7">Catalyzes the anaerobic formation of alpha-ketobutyrate and ammonia from threonine in a two-step reaction. The first step involved a dehydration of threonine and a production of enamine intermediates (aminocrotonate), which tautomerizes to its imine form (iminobutyrate). Both intermediates are unstable and short-lived. The second step is the nonenzymatic hydrolysis of the enamine/imine intermediates to form 2-ketobutyrate and free ammonia. In the low water environment of the cell, the second step is accelerated by RidA.</text>
</comment>
<dbReference type="GO" id="GO:0006565">
    <property type="term" value="P:L-serine catabolic process"/>
    <property type="evidence" value="ECO:0007669"/>
    <property type="project" value="TreeGrafter"/>
</dbReference>
<protein>
    <recommendedName>
        <fullName evidence="4">threonine ammonia-lyase</fullName>
        <ecNumber evidence="4">4.3.1.19</ecNumber>
    </recommendedName>
    <alternativeName>
        <fullName evidence="8">Threonine deaminase</fullName>
    </alternativeName>
</protein>
<gene>
    <name evidence="10" type="primary">eutB</name>
    <name evidence="10" type="ORF">I8U20_13265</name>
</gene>
<evidence type="ECO:0000259" key="9">
    <source>
        <dbReference type="Pfam" id="PF00291"/>
    </source>
</evidence>
<dbReference type="InterPro" id="IPR001926">
    <property type="entry name" value="TrpB-like_PALP"/>
</dbReference>
<evidence type="ECO:0000313" key="10">
    <source>
        <dbReference type="EMBL" id="MBH8596272.1"/>
    </source>
</evidence>
<evidence type="ECO:0000256" key="6">
    <source>
        <dbReference type="ARBA" id="ARBA00023239"/>
    </source>
</evidence>
<evidence type="ECO:0000256" key="3">
    <source>
        <dbReference type="ARBA" id="ARBA00010869"/>
    </source>
</evidence>
<dbReference type="EC" id="4.3.1.19" evidence="4"/>
<evidence type="ECO:0000256" key="8">
    <source>
        <dbReference type="ARBA" id="ARBA00031427"/>
    </source>
</evidence>
<dbReference type="Pfam" id="PF00291">
    <property type="entry name" value="PALP"/>
    <property type="match status" value="1"/>
</dbReference>
<accession>A0A8I1AED9</accession>
<comment type="caution">
    <text evidence="10">The sequence shown here is derived from an EMBL/GenBank/DDBJ whole genome shotgun (WGS) entry which is preliminary data.</text>
</comment>
<dbReference type="NCBIfam" id="NF005680">
    <property type="entry name" value="PRK07476.1"/>
    <property type="match status" value="1"/>
</dbReference>
<dbReference type="PANTHER" id="PTHR48078:SF6">
    <property type="entry name" value="L-THREONINE DEHYDRATASE CATABOLIC TDCB"/>
    <property type="match status" value="1"/>
</dbReference>
<dbReference type="PANTHER" id="PTHR48078">
    <property type="entry name" value="THREONINE DEHYDRATASE, MITOCHONDRIAL-RELATED"/>
    <property type="match status" value="1"/>
</dbReference>
<dbReference type="EMBL" id="JAECVW010000012">
    <property type="protein sequence ID" value="MBH8596272.1"/>
    <property type="molecule type" value="Genomic_DNA"/>
</dbReference>
<evidence type="ECO:0000256" key="5">
    <source>
        <dbReference type="ARBA" id="ARBA00022898"/>
    </source>
</evidence>
<dbReference type="InterPro" id="IPR050147">
    <property type="entry name" value="Ser/Thr_Dehydratase"/>
</dbReference>
<dbReference type="GO" id="GO:0003941">
    <property type="term" value="F:L-serine ammonia-lyase activity"/>
    <property type="evidence" value="ECO:0007669"/>
    <property type="project" value="TreeGrafter"/>
</dbReference>
<dbReference type="SUPFAM" id="SSF53686">
    <property type="entry name" value="Tryptophan synthase beta subunit-like PLP-dependent enzymes"/>
    <property type="match status" value="1"/>
</dbReference>